<proteinExistence type="predicted"/>
<dbReference type="InterPro" id="IPR020846">
    <property type="entry name" value="MFS_dom"/>
</dbReference>
<gene>
    <name evidence="8" type="ORF">H8B09_22925</name>
</gene>
<feature type="transmembrane region" description="Helical" evidence="6">
    <location>
        <begin position="386"/>
        <end position="404"/>
    </location>
</feature>
<evidence type="ECO:0000313" key="8">
    <source>
        <dbReference type="EMBL" id="MBD3921641.1"/>
    </source>
</evidence>
<feature type="transmembrane region" description="Helical" evidence="6">
    <location>
        <begin position="174"/>
        <end position="193"/>
    </location>
</feature>
<feature type="transmembrane region" description="Helical" evidence="6">
    <location>
        <begin position="268"/>
        <end position="291"/>
    </location>
</feature>
<dbReference type="PANTHER" id="PTHR43129:SF1">
    <property type="entry name" value="FOSMIDOMYCIN RESISTANCE PROTEIN"/>
    <property type="match status" value="1"/>
</dbReference>
<feature type="transmembrane region" description="Helical" evidence="6">
    <location>
        <begin position="298"/>
        <end position="315"/>
    </location>
</feature>
<dbReference type="PANTHER" id="PTHR43129">
    <property type="entry name" value="FOSMIDOMYCIN RESISTANCE PROTEIN"/>
    <property type="match status" value="1"/>
</dbReference>
<keyword evidence="9" id="KW-1185">Reference proteome</keyword>
<dbReference type="InterPro" id="IPR036259">
    <property type="entry name" value="MFS_trans_sf"/>
</dbReference>
<evidence type="ECO:0000256" key="5">
    <source>
        <dbReference type="ARBA" id="ARBA00023136"/>
    </source>
</evidence>
<dbReference type="Proteomes" id="UP000609346">
    <property type="component" value="Unassembled WGS sequence"/>
</dbReference>
<comment type="caution">
    <text evidence="8">The sequence shown here is derived from an EMBL/GenBank/DDBJ whole genome shotgun (WGS) entry which is preliminary data.</text>
</comment>
<evidence type="ECO:0000256" key="4">
    <source>
        <dbReference type="ARBA" id="ARBA00022989"/>
    </source>
</evidence>
<feature type="transmembrane region" description="Helical" evidence="6">
    <location>
        <begin position="147"/>
        <end position="168"/>
    </location>
</feature>
<evidence type="ECO:0000259" key="7">
    <source>
        <dbReference type="PROSITE" id="PS50850"/>
    </source>
</evidence>
<evidence type="ECO:0000256" key="1">
    <source>
        <dbReference type="ARBA" id="ARBA00004651"/>
    </source>
</evidence>
<evidence type="ECO:0000256" key="6">
    <source>
        <dbReference type="SAM" id="Phobius"/>
    </source>
</evidence>
<evidence type="ECO:0000313" key="9">
    <source>
        <dbReference type="Proteomes" id="UP000609346"/>
    </source>
</evidence>
<dbReference type="CDD" id="cd17478">
    <property type="entry name" value="MFS_FsR"/>
    <property type="match status" value="1"/>
</dbReference>
<dbReference type="InterPro" id="IPR011701">
    <property type="entry name" value="MFS"/>
</dbReference>
<feature type="transmembrane region" description="Helical" evidence="6">
    <location>
        <begin position="108"/>
        <end position="126"/>
    </location>
</feature>
<feature type="transmembrane region" description="Helical" evidence="6">
    <location>
        <begin position="86"/>
        <end position="102"/>
    </location>
</feature>
<keyword evidence="2" id="KW-0813">Transport</keyword>
<dbReference type="PROSITE" id="PS50850">
    <property type="entry name" value="MFS"/>
    <property type="match status" value="1"/>
</dbReference>
<comment type="subcellular location">
    <subcellularLocation>
        <location evidence="1">Cell membrane</location>
        <topology evidence="1">Multi-pass membrane protein</topology>
    </subcellularLocation>
</comment>
<protein>
    <submittedName>
        <fullName evidence="8">MFS transporter</fullName>
    </submittedName>
</protein>
<sequence>MSHTADAGRIRAIGNATVYSILIAISASHLLNDAMQAVVTALFPVIKDSLTLNDIQLGWIVFTLNMTSSVMQPLVGQFSDRRPMPFMLPVGMALSLIGMIILAYAPSFWTLLGGVVLIGLGSAVFHPEGSRVVHFAAGGRKGLAQSIYQVGGNFGQMLAPLMTIFIFIPLGQHGAIWGTIIAATAIVLLARVAPWYRTQLNTHGKPQRRANGGAPASPISSLAPTKQKVIIALTLLVLIVFARSWYFSGISTFYQFFAEDEYGLSKKAAQIPVFLYMAAGVIGTFFGGVLADKIGLKKMIVLSVAGAAPFALILPHLPQFWIYPVIFITGLILQSGFSVTVVYAQQLLPGNIGMASGLITGLAFGMGAVGAVALGKLSIVMGRADMMTFASFLPLLGLLAFLLPGDRSKV</sequence>
<organism evidence="8 9">
    <name type="scientific">Paenibacillus terricola</name>
    <dbReference type="NCBI Taxonomy" id="2763503"/>
    <lineage>
        <taxon>Bacteria</taxon>
        <taxon>Bacillati</taxon>
        <taxon>Bacillota</taxon>
        <taxon>Bacilli</taxon>
        <taxon>Bacillales</taxon>
        <taxon>Paenibacillaceae</taxon>
        <taxon>Paenibacillus</taxon>
    </lineage>
</organism>
<evidence type="ECO:0000256" key="3">
    <source>
        <dbReference type="ARBA" id="ARBA00022692"/>
    </source>
</evidence>
<keyword evidence="4 6" id="KW-1133">Transmembrane helix</keyword>
<feature type="domain" description="Major facilitator superfamily (MFS) profile" evidence="7">
    <location>
        <begin position="21"/>
        <end position="409"/>
    </location>
</feature>
<feature type="transmembrane region" description="Helical" evidence="6">
    <location>
        <begin position="229"/>
        <end position="248"/>
    </location>
</feature>
<feature type="transmembrane region" description="Helical" evidence="6">
    <location>
        <begin position="355"/>
        <end position="374"/>
    </location>
</feature>
<dbReference type="RefSeq" id="WP_191205934.1">
    <property type="nucleotide sequence ID" value="NZ_JACXZA010000006.1"/>
</dbReference>
<keyword evidence="3 6" id="KW-0812">Transmembrane</keyword>
<feature type="transmembrane region" description="Helical" evidence="6">
    <location>
        <begin position="321"/>
        <end position="343"/>
    </location>
</feature>
<feature type="transmembrane region" description="Helical" evidence="6">
    <location>
        <begin position="12"/>
        <end position="31"/>
    </location>
</feature>
<dbReference type="SUPFAM" id="SSF103473">
    <property type="entry name" value="MFS general substrate transporter"/>
    <property type="match status" value="1"/>
</dbReference>
<evidence type="ECO:0000256" key="2">
    <source>
        <dbReference type="ARBA" id="ARBA00022448"/>
    </source>
</evidence>
<dbReference type="Gene3D" id="1.20.1250.20">
    <property type="entry name" value="MFS general substrate transporter like domains"/>
    <property type="match status" value="2"/>
</dbReference>
<accession>A0ABR8N0C6</accession>
<feature type="transmembrane region" description="Helical" evidence="6">
    <location>
        <begin position="57"/>
        <end position="74"/>
    </location>
</feature>
<name>A0ABR8N0C6_9BACL</name>
<reference evidence="8 9" key="1">
    <citation type="submission" date="2020-09" db="EMBL/GenBank/DDBJ databases">
        <title>Paenibacillus sp. strain PR3 16S rRNA gene Genome sequencing and assembly.</title>
        <authorList>
            <person name="Kim J."/>
        </authorList>
    </citation>
    <scope>NUCLEOTIDE SEQUENCE [LARGE SCALE GENOMIC DNA]</scope>
    <source>
        <strain evidence="8 9">PR3</strain>
    </source>
</reference>
<dbReference type="EMBL" id="JACXZA010000006">
    <property type="protein sequence ID" value="MBD3921641.1"/>
    <property type="molecule type" value="Genomic_DNA"/>
</dbReference>
<keyword evidence="5 6" id="KW-0472">Membrane</keyword>
<dbReference type="Pfam" id="PF07690">
    <property type="entry name" value="MFS_1"/>
    <property type="match status" value="1"/>
</dbReference>